<accession>A0A8J5KZW1</accession>
<feature type="coiled-coil region" evidence="1">
    <location>
        <begin position="2444"/>
        <end position="2471"/>
    </location>
</feature>
<feature type="coiled-coil region" evidence="1">
    <location>
        <begin position="483"/>
        <end position="659"/>
    </location>
</feature>
<protein>
    <submittedName>
        <fullName evidence="4">Uncharacterized protein</fullName>
    </submittedName>
</protein>
<comment type="caution">
    <text evidence="4">The sequence shown here is derived from an EMBL/GenBank/DDBJ whole genome shotgun (WGS) entry which is preliminary data.</text>
</comment>
<feature type="compositionally biased region" description="Acidic residues" evidence="2">
    <location>
        <begin position="1"/>
        <end position="10"/>
    </location>
</feature>
<feature type="coiled-coil region" evidence="1">
    <location>
        <begin position="4253"/>
        <end position="4305"/>
    </location>
</feature>
<feature type="region of interest" description="Disordered" evidence="2">
    <location>
        <begin position="1"/>
        <end position="37"/>
    </location>
</feature>
<keyword evidence="1" id="KW-0175">Coiled coil</keyword>
<feature type="coiled-coil region" evidence="1">
    <location>
        <begin position="87"/>
        <end position="149"/>
    </location>
</feature>
<reference evidence="4 5" key="1">
    <citation type="submission" date="2020-08" db="EMBL/GenBank/DDBJ databases">
        <title>Plant Genome Project.</title>
        <authorList>
            <person name="Zhang R.-G."/>
        </authorList>
    </citation>
    <scope>NUCLEOTIDE SEQUENCE [LARGE SCALE GENOMIC DNA]</scope>
    <source>
        <tissue evidence="4">Rhizome</tissue>
    </source>
</reference>
<evidence type="ECO:0000313" key="4">
    <source>
        <dbReference type="EMBL" id="KAG6499257.1"/>
    </source>
</evidence>
<feature type="coiled-coil region" evidence="1">
    <location>
        <begin position="3448"/>
        <end position="3584"/>
    </location>
</feature>
<feature type="coiled-coil region" evidence="1">
    <location>
        <begin position="238"/>
        <end position="449"/>
    </location>
</feature>
<feature type="coiled-coil region" evidence="1">
    <location>
        <begin position="4107"/>
        <end position="4134"/>
    </location>
</feature>
<feature type="coiled-coil region" evidence="1">
    <location>
        <begin position="1056"/>
        <end position="1101"/>
    </location>
</feature>
<dbReference type="SUPFAM" id="SSF57997">
    <property type="entry name" value="Tropomyosin"/>
    <property type="match status" value="1"/>
</dbReference>
<organism evidence="4 5">
    <name type="scientific">Zingiber officinale</name>
    <name type="common">Ginger</name>
    <name type="synonym">Amomum zingiber</name>
    <dbReference type="NCBI Taxonomy" id="94328"/>
    <lineage>
        <taxon>Eukaryota</taxon>
        <taxon>Viridiplantae</taxon>
        <taxon>Streptophyta</taxon>
        <taxon>Embryophyta</taxon>
        <taxon>Tracheophyta</taxon>
        <taxon>Spermatophyta</taxon>
        <taxon>Magnoliopsida</taxon>
        <taxon>Liliopsida</taxon>
        <taxon>Zingiberales</taxon>
        <taxon>Zingiberaceae</taxon>
        <taxon>Zingiber</taxon>
    </lineage>
</organism>
<feature type="coiled-coil region" evidence="1">
    <location>
        <begin position="3356"/>
        <end position="3419"/>
    </location>
</feature>
<name>A0A8J5KZW1_ZINOF</name>
<feature type="coiled-coil region" evidence="1">
    <location>
        <begin position="1597"/>
        <end position="1694"/>
    </location>
</feature>
<feature type="transmembrane region" description="Helical" evidence="3">
    <location>
        <begin position="4380"/>
        <end position="4401"/>
    </location>
</feature>
<feature type="coiled-coil region" evidence="1">
    <location>
        <begin position="2500"/>
        <end position="2534"/>
    </location>
</feature>
<dbReference type="EMBL" id="JACMSC010000011">
    <property type="protein sequence ID" value="KAG6499257.1"/>
    <property type="molecule type" value="Genomic_DNA"/>
</dbReference>
<keyword evidence="3" id="KW-1133">Transmembrane helix</keyword>
<dbReference type="PANTHER" id="PTHR43049:SF1">
    <property type="entry name" value="EARLY ENDOSOME ANTIGEN"/>
    <property type="match status" value="1"/>
</dbReference>
<proteinExistence type="predicted"/>
<feature type="coiled-coil region" evidence="1">
    <location>
        <begin position="1382"/>
        <end position="1515"/>
    </location>
</feature>
<feature type="coiled-coil region" evidence="1">
    <location>
        <begin position="3884"/>
        <end position="3932"/>
    </location>
</feature>
<evidence type="ECO:0000256" key="1">
    <source>
        <dbReference type="SAM" id="Coils"/>
    </source>
</evidence>
<feature type="compositionally biased region" description="Polar residues" evidence="2">
    <location>
        <begin position="11"/>
        <end position="29"/>
    </location>
</feature>
<feature type="coiled-coil region" evidence="1">
    <location>
        <begin position="797"/>
        <end position="1030"/>
    </location>
</feature>
<feature type="coiled-coil region" evidence="1">
    <location>
        <begin position="1737"/>
        <end position="1962"/>
    </location>
</feature>
<keyword evidence="3" id="KW-0812">Transmembrane</keyword>
<feature type="coiled-coil region" evidence="1">
    <location>
        <begin position="2816"/>
        <end position="2878"/>
    </location>
</feature>
<feature type="coiled-coil region" evidence="1">
    <location>
        <begin position="3251"/>
        <end position="3320"/>
    </location>
</feature>
<feature type="coiled-coil region" evidence="1">
    <location>
        <begin position="3083"/>
        <end position="3215"/>
    </location>
</feature>
<evidence type="ECO:0000256" key="3">
    <source>
        <dbReference type="SAM" id="Phobius"/>
    </source>
</evidence>
<feature type="coiled-coil region" evidence="1">
    <location>
        <begin position="2728"/>
        <end position="2787"/>
    </location>
</feature>
<feature type="coiled-coil region" evidence="1">
    <location>
        <begin position="1179"/>
        <end position="1283"/>
    </location>
</feature>
<dbReference type="Gene3D" id="1.20.5.170">
    <property type="match status" value="1"/>
</dbReference>
<feature type="coiled-coil region" evidence="1">
    <location>
        <begin position="3683"/>
        <end position="3858"/>
    </location>
</feature>
<feature type="coiled-coil region" evidence="1">
    <location>
        <begin position="2178"/>
        <end position="2278"/>
    </location>
</feature>
<keyword evidence="5" id="KW-1185">Reference proteome</keyword>
<sequence length="4405" mass="509334">MQEYVVDVDESQSPKSSFTDLFTNENNVQEEGPLSDRESVKLERDILMDESERSLSNPMVKMETSQTVHRFGSSEADTSFIITREKVKELENELETVLGKLRHSEAETASLNFLLDETNIKLVDMNKHCEELELGQKLMENRVLEAEQKYKSQLISFLEATDLKDKQLSDARKSAVELSMELDSSRKRIMVLEEELATSIEEMHKYEELSRHHMSQEGMQTMKILELENKLEQAHMNEKYMEVQISNLEKELKELHGEIEEKQVPEALQITSLELSMSQENLEILQSQVVELEQKLASKDAFIYKLTEEMNLHKISEQNLQEDVTKLENSFSTLEEDLKSKLVRLKELEMELQEQMKEREAMKAIFNNQEVQISRLKNNLSDLTREKKTLECSVMDLTKKLSEHEELHSQLETKINLADRESQKTNYILSEALSYREDLEKKLKNFEQLHHESRIVTEASTNRNFELEALVQSSVEAEEGLRAQMKENEMRLALIEKKNIELEQQMYLSEVKCSDAENEKKEFQKKITHLTALWKEVDEENVLLRHRFKNYEDRIDQLESSLSKSSSRNSELEKELNDLLKTCVEHEEQTTATHQRSLELEYKINSSHTRAEDAERRAEELELSLEASNHHAQELGQLLSNAEAKQRDAEAELNLHTSKVYDLSTKLEVCQARSVTLESMLQATNEKERALQDVLNSATEGKRFFENLSKTQEKQLHESKNQIQILQKELKYLRDETESVQEQIAVSSDREKELLEKLKYDEDKVKQHIKAVEELTTMNLELNSLNESLMKDSELKLQREAARFDQKQSEARELIDKLKATEEELAFSKQQFVEVTEYAKSLNAELSMKAMKINSLESNVEELMHEVSEANRKNEQTFADHVLLATSNSKLKEELEAHERKVVELDNWFKSIHDEKEQLHETIETYKQNEMETKQLQEKILELEAQLRIYEEQASESAVTAAVQNGKLEKSLSKLQDLERHVELLKEESDQFKNVNDHLTKDNMSFSEELANCRIKMNELRSAFEEAITEKENMFMQFHSYKQEMEHHVKLLCFDKEELQSQITSIMDEKNLLNEMYQMLKEEFETTIVKLEEELSKMKEREISLTSLVESHKIDLSKKSLLQAHISELEEKLRYADVQLGHHIKSVEEVTARNLELNSLNEYLVKDSELKQQEAVTSFKQKEFEARELLENIKSIEEKLTYYKDQALQATETVASLQMELASNAMKVAALENKVEKLKQNILETDLRLQETQAENELLATSNTKLKKELESNQHKVNELTDSLKLIDAEKEVAMEQLVSHADTIAKLTEEHSRGLEFQSKTELCLKENESLLHEAIEKHKQRDLEALDLHEKLLVLETQLRATQKEATDSAIVVTTQRGQLEEALSRVQVLEGIVEQLQSKSDQFKNENEDIIRINLRFSEELAQHENKMNHLKVQLIAATTEKEAISMQLQHSKKEVEDLEKLLYSDRDKLQSQITFIMEENNMLSKTYEKEKKEYEGTMVQLEGKLEELKTREFTLDSLVEILKAELCEKLFLQTELEEKLRYAEEQLEYQKKSAEEITSRSFDLNSLNESLVKDSELKLQEAAEKVTQKDLEAQELLGNLISLKEELSFYKEQAGESTKIITSLKMESGLNAVKLASLENDVSCLQEKLSEANLRCGQTLAQNELLATTNLKLKEELEINELKVNELNELLKPMHVEREATIELLMSHASTTEKFIDNHSKGVELQFVAESCLKEYEAKLHDVNEKHKEELDAYQHKVGELHESIESLNAEKEATLHEAIEKHMQKDLEARELQEKLLTLETQLRTSEKLASESAIVAETQKDKLEDALYKVQYLEDLIEQLKSKLDQFKSENESLSRNNSSLFKELASYETKINELQLAFDVSVKEREDISMQLHHSRKEMEDVMQKLNYDKEKLQSQVVSVREENIVLSEMYEKTKKKLEETIAQLEEKLSEQKIREFSLNSIVETLKAEMIEKSLIFEQNITYTEKQLEQQRNFVAEFTAKNMELSSLNESLIKSRDLQFLEAAASYQQKETETRALLEKISYYEELLTFYKEQALETAESVSSLKAELAENVEKVVSLDNNIEELKKKELEGNIRYEELISENQLLATSNSKLKEVLDDHQHTVNELHELLKSIHAEKDVNVQQLASHAKTIKELTDEHSRGLEIQFITESRLKENEAQLNEAIEIQKKRELEARDLLEKLLALETQVRIYELQTSESAVVAASQKGKLEESLSKIQDLEGLIEQLKCKLDRCQSENEGLSRNNTSLSEELAEFQVAVDAEILEKENLSVVIHSSKREMEDLMQVLMSDKEKLHSQASDYIGFIIYTFVVTSVAEENTRLTEMYQKIKNELETTTIQLEEKLSEQNSRELSLCSLVERLKEQLSDKLLDQEALQQKFSYAEEQVERHKRFLEEITARNMELNSLNESLLMTTELKLQQSELSYQKKESEVQEFLEKLISLEVQSTFHREQSLEAFGTITSLKAELSVNAVKVVSLEKSSEKLQQKLSKANQRVEKIEAENESLTVSNLMLKEDLDGHHHKVNELSELVKFVQAEKEYTVEKLASHANTIEKLTEEHSRGLELHLATESHLKEHEFLLREAIEAHKQRDLDAIQLHENLLVLENQLRIYEKQASDSAVVASIQKDQLDESLSKIEDLEGIVQQLKSKLDQSQSENDDLFRNNISLSEELAGYHSKINELQIIYDATVSEREYISLQLLSSKKEMEYVIQDHMSEKEKLQIQIDLDKEENIRLTELYSKMEKELKSSIVQLEKKLEERIEREFSLVSLMEGLNLELSEKVAELAVNATKVVSLENTIDKFKQKVSEANQRGEEMVEANTLLAKSNSMLKEELEVHQHKVNELNELVNSAHAEKEVIVKELASHASTIEKLAEEHSRGLELHLATKSRLKENESLLQEAIQKHKHRDLEARELHEKVLVVETQLRTYEKEASESAVVVASQKDKLEKSLLKIQDLEEIVELLESKLDQCIIDNDDLSQKNLSLSVELSMYETKIDELLRDFDAVVSQKEYISMQLHSSKREMEEFTCLIKSDKEKLQCQVTSAIEENIGLSELYLKTKKELEASTVQLEEKINEQKEREIYFVFLVKSLNSELSDKVADLAVNDREVVSLENSIEELKHKVLETNQRGKEIVAQNELLATSNLALKEKLEDHQHRINVLDELVKSIHEEKEAFVEKLASHASTIEQLTEEHSRGLELQFATESHLKQSRGQLHEAIEKHKKRDVEARDLQEKLLLFENLLRTYEEHVIESAVCIVIQEDKLEQSFLRIQHLEENVEQLHNQLDQYKIDNEGFSRDTLSLREELSICDAKIHESQVAFEAVVSEREDIFVQLHSTKREIEDLMQLLRSDKEKFQLEVTSIMEEKIVLNEIYQHTRKELESTIAQLEEKLSVLKARELSLDSLVESLKAELSEKSLKQEAIGQKLSHTEEQLEHYRKSLEEFTARNMELNSLIESLTKNSESEVRELLEKLNSCEEQTVFYKRQSLQASETVSSVKAELAENAVKVFSLENNVKELQQKVTKDDQRVQEILAENALLTISNSTLKEELEANQHKVNKLNELVVSFHSENEATTEQLSSQASIIQKLTEQHSRSLELQLQTESCLREKESQLYESIDGHKQRDQEATHLYEKLLLLEIQLRIYEEHANEFAAAGAAQKEKLKESLFRIQDLEGLVEQLKSKINQLESENEHLTRHNSSLSAELTAKETKINNLQVECDAAVGEKEDVSMHLYSSKREMENLMQVLNSEKENLQSQIISIMEEKIVLDEVYQKTKNEHEATIVELEDKLMEQKARDFSLSSMVENLNAELSAKSVMLEELRQNLTFSEEQLEHHRFSVAEATARNLELNSLTESLLKNSDLKLQEVTASFKEKESEAMELLEKFNSLEEQLAFHKKQASEATKIIASLKEELSVNSLKVISFEAHVEEPKEKASENNLIGEEQLASNLKPMEELAAQHDRVNKVDELLKAIHSDDYIVEKHTFYSSSILTSTESHSRGLELQFTTESCYKENEARQHESDEEQKVRGLEAGEMLENLLSLETHLRTFKELASQKEEMEATVLVLDHENKKLHSRITSVLEENIMISRMHEKAIEELEATIVLSEEKLGQYKANEFSLNALVENLKAELSDKSILKAHILELEQKMLLSKESYTKEVESLVSAVAEKDAELTARMKGHASLIHEKNALDKQLKQILRQLDMAHRTIMEQKKLLIAKEFKNQALKRSFDSFECNKQPEKQVEELKQKLLEAETQYKDKVKEEAKKVRILQAELNQLKLKLSKTAEMEMKIINLENALKLACTTNVREVKRIPSPAEMKVAMEVTSRDPGLDTSALKITSKWAHHDTEGEFPIVHVDADPSVIMAFKFILGVALVSVFIGIILGKRY</sequence>
<feature type="coiled-coil region" evidence="1">
    <location>
        <begin position="2304"/>
        <end position="2404"/>
    </location>
</feature>
<dbReference type="PANTHER" id="PTHR43049">
    <property type="entry name" value="EARLY ENDOSOME ANTIGEN"/>
    <property type="match status" value="1"/>
</dbReference>
<gene>
    <name evidence="4" type="ORF">ZIOFF_039014</name>
</gene>
<evidence type="ECO:0000313" key="5">
    <source>
        <dbReference type="Proteomes" id="UP000734854"/>
    </source>
</evidence>
<feature type="coiled-coil region" evidence="1">
    <location>
        <begin position="2911"/>
        <end position="3004"/>
    </location>
</feature>
<keyword evidence="3" id="KW-0472">Membrane</keyword>
<feature type="coiled-coil region" evidence="1">
    <location>
        <begin position="709"/>
        <end position="743"/>
    </location>
</feature>
<dbReference type="Proteomes" id="UP000734854">
    <property type="component" value="Unassembled WGS sequence"/>
</dbReference>
<feature type="coiled-coil region" evidence="1">
    <location>
        <begin position="2619"/>
        <end position="2695"/>
    </location>
</feature>
<evidence type="ECO:0000256" key="2">
    <source>
        <dbReference type="SAM" id="MobiDB-lite"/>
    </source>
</evidence>
<feature type="coiled-coil region" evidence="1">
    <location>
        <begin position="175"/>
        <end position="209"/>
    </location>
</feature>